<evidence type="ECO:0000313" key="3">
    <source>
        <dbReference type="EMBL" id="HHF48355.1"/>
    </source>
</evidence>
<evidence type="ECO:0000313" key="2">
    <source>
        <dbReference type="EMBL" id="HGU58905.1"/>
    </source>
</evidence>
<comment type="caution">
    <text evidence="2">The sequence shown here is derived from an EMBL/GenBank/DDBJ whole genome shotgun (WGS) entry which is preliminary data.</text>
</comment>
<proteinExistence type="predicted"/>
<organism evidence="2">
    <name type="scientific">Geoglobus ahangari</name>
    <dbReference type="NCBI Taxonomy" id="113653"/>
    <lineage>
        <taxon>Archaea</taxon>
        <taxon>Methanobacteriati</taxon>
        <taxon>Methanobacteriota</taxon>
        <taxon>Archaeoglobi</taxon>
        <taxon>Archaeoglobales</taxon>
        <taxon>Archaeoglobaceae</taxon>
        <taxon>Geoglobus</taxon>
    </lineage>
</organism>
<reference evidence="2" key="1">
    <citation type="journal article" date="2020" name="mSystems">
        <title>Genome- and Community-Level Interaction Insights into Carbon Utilization and Element Cycling Functions of Hydrothermarchaeota in Hydrothermal Sediment.</title>
        <authorList>
            <person name="Zhou Z."/>
            <person name="Liu Y."/>
            <person name="Xu W."/>
            <person name="Pan J."/>
            <person name="Luo Z.H."/>
            <person name="Li M."/>
        </authorList>
    </citation>
    <scope>NUCLEOTIDE SEQUENCE [LARGE SCALE GENOMIC DNA]</scope>
    <source>
        <strain evidence="3">SpSt-10</strain>
        <strain evidence="2">SpSt-62</strain>
        <strain evidence="1">SpSt-97</strain>
    </source>
</reference>
<protein>
    <recommendedName>
        <fullName evidence="4">MoaD/ThiS family protein</fullName>
    </recommendedName>
</protein>
<dbReference type="EMBL" id="DTPI01000032">
    <property type="protein sequence ID" value="HGE66840.1"/>
    <property type="molecule type" value="Genomic_DNA"/>
</dbReference>
<name>A0A7C4S4Z7_9EURY</name>
<evidence type="ECO:0000313" key="1">
    <source>
        <dbReference type="EMBL" id="HGE66840.1"/>
    </source>
</evidence>
<dbReference type="EMBL" id="DTAK01000012">
    <property type="protein sequence ID" value="HGU58905.1"/>
    <property type="molecule type" value="Genomic_DNA"/>
</dbReference>
<dbReference type="EMBL" id="DRUC01000059">
    <property type="protein sequence ID" value="HHF48355.1"/>
    <property type="molecule type" value="Genomic_DNA"/>
</dbReference>
<dbReference type="AlphaFoldDB" id="A0A7C4S4Z7"/>
<sequence length="67" mass="7239">MVRLRRLGSGGHTEVEIPLEVAVSEILKHIMTGGIAVTQEGMKISTENIEKIKDSDKILLIPKISGG</sequence>
<accession>A0A7C4S4Z7</accession>
<evidence type="ECO:0008006" key="4">
    <source>
        <dbReference type="Google" id="ProtNLM"/>
    </source>
</evidence>
<gene>
    <name evidence="3" type="ORF">ENL48_04070</name>
    <name evidence="2" type="ORF">ENT89_01605</name>
    <name evidence="1" type="ORF">ENX77_06995</name>
</gene>